<dbReference type="GO" id="GO:0000981">
    <property type="term" value="F:DNA-binding transcription factor activity, RNA polymerase II-specific"/>
    <property type="evidence" value="ECO:0007669"/>
    <property type="project" value="TreeGrafter"/>
</dbReference>
<evidence type="ECO:0000256" key="8">
    <source>
        <dbReference type="ARBA" id="ARBA00022771"/>
    </source>
</evidence>
<dbReference type="AlphaFoldDB" id="A0A315WSZ8"/>
<feature type="compositionally biased region" description="Low complexity" evidence="19">
    <location>
        <begin position="790"/>
        <end position="827"/>
    </location>
</feature>
<dbReference type="InterPro" id="IPR013087">
    <property type="entry name" value="Znf_C2H2_type"/>
</dbReference>
<evidence type="ECO:0000256" key="16">
    <source>
        <dbReference type="ARBA" id="ARBA00023242"/>
    </source>
</evidence>
<reference evidence="21 22" key="1">
    <citation type="journal article" date="2018" name="G3 (Bethesda)">
        <title>A High-Quality Reference Genome for the Invasive Mosquitofish Gambusia affinis Using a Chicago Library.</title>
        <authorList>
            <person name="Hoffberg S.L."/>
            <person name="Troendle N.J."/>
            <person name="Glenn T.C."/>
            <person name="Mahmud O."/>
            <person name="Louha S."/>
            <person name="Chalopin D."/>
            <person name="Bennetzen J.L."/>
            <person name="Mauricio R."/>
        </authorList>
    </citation>
    <scope>NUCLEOTIDE SEQUENCE [LARGE SCALE GENOMIC DNA]</scope>
    <source>
        <strain evidence="21">NE01/NJP1002.9</strain>
        <tissue evidence="21">Muscle</tissue>
    </source>
</reference>
<dbReference type="EMBL" id="NHOQ01000190">
    <property type="protein sequence ID" value="PWA32415.1"/>
    <property type="molecule type" value="Genomic_DNA"/>
</dbReference>
<feature type="region of interest" description="Disordered" evidence="19">
    <location>
        <begin position="941"/>
        <end position="960"/>
    </location>
</feature>
<evidence type="ECO:0000256" key="17">
    <source>
        <dbReference type="PROSITE-ProRule" id="PRU00108"/>
    </source>
</evidence>
<proteinExistence type="inferred from homology"/>
<feature type="region of interest" description="Disordered" evidence="19">
    <location>
        <begin position="131"/>
        <end position="155"/>
    </location>
</feature>
<dbReference type="PROSITE" id="PS50071">
    <property type="entry name" value="HOMEOBOX_2"/>
    <property type="match status" value="4"/>
</dbReference>
<feature type="DNA-binding region" description="Homeobox" evidence="17">
    <location>
        <begin position="842"/>
        <end position="894"/>
    </location>
</feature>
<dbReference type="Gene3D" id="3.30.160.60">
    <property type="entry name" value="Classic Zinc Finger"/>
    <property type="match status" value="1"/>
</dbReference>
<keyword evidence="7" id="KW-0677">Repeat</keyword>
<keyword evidence="15" id="KW-0804">Transcription</keyword>
<feature type="non-terminal residue" evidence="21">
    <location>
        <position position="1023"/>
    </location>
</feature>
<dbReference type="Gene3D" id="1.10.10.60">
    <property type="entry name" value="Homeodomain-like"/>
    <property type="match status" value="4"/>
</dbReference>
<dbReference type="FunFam" id="3.30.160.60:FF:000296">
    <property type="entry name" value="Zinc fingers and homeoboxes protein 1"/>
    <property type="match status" value="1"/>
</dbReference>
<dbReference type="GO" id="GO:0030154">
    <property type="term" value="P:cell differentiation"/>
    <property type="evidence" value="ECO:0007669"/>
    <property type="project" value="UniProtKB-KW"/>
</dbReference>
<dbReference type="SMART" id="SM00389">
    <property type="entry name" value="HOX"/>
    <property type="match status" value="4"/>
</dbReference>
<feature type="compositionally biased region" description="Polar residues" evidence="19">
    <location>
        <begin position="968"/>
        <end position="983"/>
    </location>
</feature>
<dbReference type="PANTHER" id="PTHR15467">
    <property type="entry name" value="ZINC-FINGERS AND HOMEOBOXES RELATED"/>
    <property type="match status" value="1"/>
</dbReference>
<dbReference type="CDD" id="cd00086">
    <property type="entry name" value="homeodomain"/>
    <property type="match status" value="3"/>
</dbReference>
<comment type="similarity">
    <text evidence="2">Belongs to the ZHX family.</text>
</comment>
<keyword evidence="13 17" id="KW-0238">DNA-binding</keyword>
<dbReference type="SUPFAM" id="SSF57667">
    <property type="entry name" value="beta-beta-alpha zinc fingers"/>
    <property type="match status" value="2"/>
</dbReference>
<evidence type="ECO:0000256" key="19">
    <source>
        <dbReference type="SAM" id="MobiDB-lite"/>
    </source>
</evidence>
<feature type="DNA-binding region" description="Homeobox" evidence="17">
    <location>
        <begin position="703"/>
        <end position="752"/>
    </location>
</feature>
<dbReference type="STRING" id="33528.ENSGAFP00000002989"/>
<keyword evidence="10" id="KW-0862">Zinc</keyword>
<evidence type="ECO:0000256" key="11">
    <source>
        <dbReference type="ARBA" id="ARBA00022843"/>
    </source>
</evidence>
<evidence type="ECO:0000256" key="18">
    <source>
        <dbReference type="RuleBase" id="RU000682"/>
    </source>
</evidence>
<comment type="subcellular location">
    <subcellularLocation>
        <location evidence="1 17 18">Nucleus</location>
    </subcellularLocation>
</comment>
<keyword evidence="5" id="KW-0597">Phosphoprotein</keyword>
<keyword evidence="16 17" id="KW-0539">Nucleus</keyword>
<dbReference type="Proteomes" id="UP000250572">
    <property type="component" value="Unassembled WGS sequence"/>
</dbReference>
<keyword evidence="4" id="KW-1017">Isopeptide bond</keyword>
<evidence type="ECO:0000256" key="2">
    <source>
        <dbReference type="ARBA" id="ARBA00007440"/>
    </source>
</evidence>
<keyword evidence="14 17" id="KW-0371">Homeobox</keyword>
<keyword evidence="9" id="KW-0221">Differentiation</keyword>
<dbReference type="FunFam" id="1.10.10.60:FF:000311">
    <property type="entry name" value="Zinc fingers and homeoboxes 2a"/>
    <property type="match status" value="1"/>
</dbReference>
<dbReference type="GO" id="GO:0005634">
    <property type="term" value="C:nucleus"/>
    <property type="evidence" value="ECO:0007669"/>
    <property type="project" value="UniProtKB-SubCell"/>
</dbReference>
<feature type="region of interest" description="Disordered" evidence="19">
    <location>
        <begin position="176"/>
        <end position="224"/>
    </location>
</feature>
<evidence type="ECO:0000256" key="1">
    <source>
        <dbReference type="ARBA" id="ARBA00004123"/>
    </source>
</evidence>
<dbReference type="InterPro" id="IPR036236">
    <property type="entry name" value="Znf_C2H2_sf"/>
</dbReference>
<dbReference type="InterPro" id="IPR009057">
    <property type="entry name" value="Homeodomain-like_sf"/>
</dbReference>
<evidence type="ECO:0000256" key="12">
    <source>
        <dbReference type="ARBA" id="ARBA00023015"/>
    </source>
</evidence>
<sequence length="1023" mass="112301">MSKENGNFAAVPLSECSQWSQIVCGVPVAQQLVLNWEMVDCFLWVMDLPLALAQELNKFTIQISQTTHLITDTGLNTVGQCMYSSWYFMFTVVIATPRQCSCILTMLQWDVGRFETRWDMVLHLGILSQDESNSKHIPDPQPQNIMSSRRKASTPCMIRPEQTQLEVTENHVQEEVPLNTDHPVQAEPPADSDGTGKASDAPTGPDKPQKEPPDPAKPQRRQQGGYECKYCTFSTQNLNTFKEHVDSNHPNVILNPLYLCAVCNFNTKKFDTLTEHNERCHPGESNFKFKRIKMNNQTILEQTIEGCSNSAVIYNTLGSLPGKGDRPVSASLSKTNTVKTAKPKTLSTDTKRTELQMGKLTPDLAKKPITALNVNGTVIIPESTLLKADSLSHIMPSLQQPINYTQVPKIAVPLNTTKYNPSLDDNLTLISSFNKFPYPTQAELSWLTAASKHPEEQIKVWFTTQRLKQGISWSPEEVEEARKKMFNGTISSVPQTLTVVASQLGSGSSTNSTASKPLPSAASVLQSLPCQILGQNSLVLTPVANGSSVTCTPLALTVASQVAQSLKRTLATPAIATESKRPCIIQTIHASTATSKLASPKMLTFTADPNKTAEQLSVLRSSYSQCPFPEEDEIYRLIETTGLSRGEIKKWFSEQRLLNLKSVASPPVLVKAEAAPAVLDGPIKKAVPSQFPLLERVKGKSSEQLKALEESFQRSSSPTEKELDQLAQETRLSKTEVDCWFSERRALRDNMEKVLLTMACRNTEDRLERAGGALLNGASHREQDGKALRSSSSSSSSSTSPPVLAASSPQAPTHSSSRSPPILNSSSPHPPLLPVSSSPTPISGRTLALLREMFCRTQWPSPEEYSQLELQTKLGRTDIVRWFKDHRSALKNGETLDWMDAVQKQSLAEEQNAGQHQNGQISNENQAVSLEVKALNVEESGGNVAAGEDSKLSAQDKGRRLAERLAQDVSNLSRTGQDQNSCGASDKGRWVKVTVAAGDETEGEERQRVATDTGVMTMEQPGR</sequence>
<keyword evidence="11" id="KW-0832">Ubl conjugation</keyword>
<dbReference type="FunFam" id="1.10.10.60:FF:000062">
    <property type="entry name" value="zinc fingers and homeoboxes protein 3"/>
    <property type="match status" value="1"/>
</dbReference>
<evidence type="ECO:0000256" key="3">
    <source>
        <dbReference type="ARBA" id="ARBA00022491"/>
    </source>
</evidence>
<feature type="DNA-binding region" description="Homeobox" evidence="17">
    <location>
        <begin position="431"/>
        <end position="473"/>
    </location>
</feature>
<keyword evidence="3" id="KW-0678">Repressor</keyword>
<evidence type="ECO:0000256" key="15">
    <source>
        <dbReference type="ARBA" id="ARBA00023163"/>
    </source>
</evidence>
<dbReference type="PANTHER" id="PTHR15467:SF5">
    <property type="entry name" value="ZINC FINGERS AND HOMEOBOXES PROTEIN 2"/>
    <property type="match status" value="1"/>
</dbReference>
<dbReference type="InterPro" id="IPR041057">
    <property type="entry name" value="ZHX_Znf_C2H2"/>
</dbReference>
<dbReference type="Pfam" id="PF18387">
    <property type="entry name" value="zf_C2H2_ZHX"/>
    <property type="match status" value="1"/>
</dbReference>
<keyword evidence="22" id="KW-1185">Reference proteome</keyword>
<keyword evidence="6" id="KW-0479">Metal-binding</keyword>
<feature type="compositionally biased region" description="Basic and acidic residues" evidence="19">
    <location>
        <begin position="948"/>
        <end position="960"/>
    </location>
</feature>
<feature type="domain" description="Homeobox" evidence="20">
    <location>
        <begin position="429"/>
        <end position="472"/>
    </location>
</feature>
<dbReference type="GO" id="GO:0003677">
    <property type="term" value="F:DNA binding"/>
    <property type="evidence" value="ECO:0007669"/>
    <property type="project" value="UniProtKB-UniRule"/>
</dbReference>
<evidence type="ECO:0000256" key="4">
    <source>
        <dbReference type="ARBA" id="ARBA00022499"/>
    </source>
</evidence>
<evidence type="ECO:0000256" key="6">
    <source>
        <dbReference type="ARBA" id="ARBA00022723"/>
    </source>
</evidence>
<evidence type="ECO:0000256" key="13">
    <source>
        <dbReference type="ARBA" id="ARBA00023125"/>
    </source>
</evidence>
<evidence type="ECO:0000256" key="10">
    <source>
        <dbReference type="ARBA" id="ARBA00022833"/>
    </source>
</evidence>
<dbReference type="SMART" id="SM00355">
    <property type="entry name" value="ZnF_C2H2"/>
    <property type="match status" value="2"/>
</dbReference>
<evidence type="ECO:0000256" key="14">
    <source>
        <dbReference type="ARBA" id="ARBA00023155"/>
    </source>
</evidence>
<evidence type="ECO:0000313" key="22">
    <source>
        <dbReference type="Proteomes" id="UP000250572"/>
    </source>
</evidence>
<dbReference type="SUPFAM" id="SSF46689">
    <property type="entry name" value="Homeodomain-like"/>
    <property type="match status" value="4"/>
</dbReference>
<organism evidence="21 22">
    <name type="scientific">Gambusia affinis</name>
    <name type="common">Western mosquitofish</name>
    <name type="synonym">Heterandria affinis</name>
    <dbReference type="NCBI Taxonomy" id="33528"/>
    <lineage>
        <taxon>Eukaryota</taxon>
        <taxon>Metazoa</taxon>
        <taxon>Chordata</taxon>
        <taxon>Craniata</taxon>
        <taxon>Vertebrata</taxon>
        <taxon>Euteleostomi</taxon>
        <taxon>Actinopterygii</taxon>
        <taxon>Neopterygii</taxon>
        <taxon>Teleostei</taxon>
        <taxon>Neoteleostei</taxon>
        <taxon>Acanthomorphata</taxon>
        <taxon>Ovalentaria</taxon>
        <taxon>Atherinomorphae</taxon>
        <taxon>Cyprinodontiformes</taxon>
        <taxon>Poeciliidae</taxon>
        <taxon>Poeciliinae</taxon>
        <taxon>Gambusia</taxon>
    </lineage>
</organism>
<feature type="region of interest" description="Disordered" evidence="19">
    <location>
        <begin position="773"/>
        <end position="839"/>
    </location>
</feature>
<feature type="domain" description="Homeobox" evidence="20">
    <location>
        <begin position="701"/>
        <end position="751"/>
    </location>
</feature>
<evidence type="ECO:0000256" key="7">
    <source>
        <dbReference type="ARBA" id="ARBA00022737"/>
    </source>
</evidence>
<evidence type="ECO:0000256" key="5">
    <source>
        <dbReference type="ARBA" id="ARBA00022553"/>
    </source>
</evidence>
<evidence type="ECO:0000259" key="20">
    <source>
        <dbReference type="PROSITE" id="PS50071"/>
    </source>
</evidence>
<keyword evidence="12" id="KW-0805">Transcription regulation</keyword>
<feature type="DNA-binding region" description="Homeobox" evidence="17">
    <location>
        <begin position="614"/>
        <end position="663"/>
    </location>
</feature>
<name>A0A315WSZ8_GAMAF</name>
<accession>A0A315WSZ8</accession>
<keyword evidence="8" id="KW-0863">Zinc-finger</keyword>
<feature type="region of interest" description="Disordered" evidence="19">
    <location>
        <begin position="998"/>
        <end position="1023"/>
    </location>
</feature>
<evidence type="ECO:0000313" key="21">
    <source>
        <dbReference type="EMBL" id="PWA32415.1"/>
    </source>
</evidence>
<comment type="caution">
    <text evidence="21">The sequence shown here is derived from an EMBL/GenBank/DDBJ whole genome shotgun (WGS) entry which is preliminary data.</text>
</comment>
<dbReference type="Pfam" id="PF00046">
    <property type="entry name" value="Homeodomain"/>
    <property type="match status" value="2"/>
</dbReference>
<feature type="region of interest" description="Disordered" evidence="19">
    <location>
        <begin position="967"/>
        <end position="986"/>
    </location>
</feature>
<dbReference type="GO" id="GO:0008270">
    <property type="term" value="F:zinc ion binding"/>
    <property type="evidence" value="ECO:0007669"/>
    <property type="project" value="UniProtKB-KW"/>
</dbReference>
<feature type="domain" description="Homeobox" evidence="20">
    <location>
        <begin position="840"/>
        <end position="893"/>
    </location>
</feature>
<protein>
    <recommendedName>
        <fullName evidence="20">Homeobox domain-containing protein</fullName>
    </recommendedName>
</protein>
<dbReference type="InterPro" id="IPR001356">
    <property type="entry name" value="HD"/>
</dbReference>
<feature type="domain" description="Homeobox" evidence="20">
    <location>
        <begin position="612"/>
        <end position="662"/>
    </location>
</feature>
<evidence type="ECO:0000256" key="9">
    <source>
        <dbReference type="ARBA" id="ARBA00022782"/>
    </source>
</evidence>
<gene>
    <name evidence="21" type="ORF">CCH79_00012069</name>
</gene>